<evidence type="ECO:0000256" key="1">
    <source>
        <dbReference type="SAM" id="Phobius"/>
    </source>
</evidence>
<feature type="transmembrane region" description="Helical" evidence="1">
    <location>
        <begin position="201"/>
        <end position="223"/>
    </location>
</feature>
<dbReference type="EMBL" id="JAGINX010000001">
    <property type="protein sequence ID" value="MBP2319459.1"/>
    <property type="molecule type" value="Genomic_DNA"/>
</dbReference>
<comment type="caution">
    <text evidence="2">The sequence shown here is derived from an EMBL/GenBank/DDBJ whole genome shotgun (WGS) entry which is preliminary data.</text>
</comment>
<name>A0ABS4T4T5_9MICC</name>
<protein>
    <submittedName>
        <fullName evidence="2">Tight adherence protein B</fullName>
    </submittedName>
</protein>
<reference evidence="2 3" key="1">
    <citation type="submission" date="2021-03" db="EMBL/GenBank/DDBJ databases">
        <title>Sequencing the genomes of 1000 actinobacteria strains.</title>
        <authorList>
            <person name="Klenk H.-P."/>
        </authorList>
    </citation>
    <scope>NUCLEOTIDE SEQUENCE [LARGE SCALE GENOMIC DNA]</scope>
    <source>
        <strain evidence="2 3">DSM 12544</strain>
    </source>
</reference>
<keyword evidence="3" id="KW-1185">Reference proteome</keyword>
<evidence type="ECO:0000313" key="3">
    <source>
        <dbReference type="Proteomes" id="UP001519331"/>
    </source>
</evidence>
<accession>A0ABS4T4T5</accession>
<proteinExistence type="predicted"/>
<evidence type="ECO:0000313" key="2">
    <source>
        <dbReference type="EMBL" id="MBP2319459.1"/>
    </source>
</evidence>
<keyword evidence="1" id="KW-0472">Membrane</keyword>
<dbReference type="Proteomes" id="UP001519331">
    <property type="component" value="Unassembled WGS sequence"/>
</dbReference>
<keyword evidence="1" id="KW-0812">Transmembrane</keyword>
<sequence length="260" mass="27362">MSWHPPELLSAVAVFAAAAAAMLMLIRPARGSRRPRLWSESLHAMRAKIRGLGADSSGALRRDAAMLLRQFSALLQSGRAESQVWSDLRDHWSGRAPTGGGVDAETREHPFAVVCGQVAASEQLGQGSAAGLRRCLRGGSSSLPPEVLRCVEQLIAVTALSEQTGAPLSRLVEQLAEGMDEASELHAAVETAVAGPKLTQVVLALLPLGGLGLGQMMGVSPLTTLVGTALGWLCLLLGLSLLAAGWWWSTRLIRGVTSHV</sequence>
<feature type="transmembrane region" description="Helical" evidence="1">
    <location>
        <begin position="229"/>
        <end position="248"/>
    </location>
</feature>
<dbReference type="RefSeq" id="WP_210050815.1">
    <property type="nucleotide sequence ID" value="NZ_JAGINX010000001.1"/>
</dbReference>
<gene>
    <name evidence="2" type="ORF">JOF45_002478</name>
</gene>
<organism evidence="2 3">
    <name type="scientific">Nesterenkonia lacusekhoensis</name>
    <dbReference type="NCBI Taxonomy" id="150832"/>
    <lineage>
        <taxon>Bacteria</taxon>
        <taxon>Bacillati</taxon>
        <taxon>Actinomycetota</taxon>
        <taxon>Actinomycetes</taxon>
        <taxon>Micrococcales</taxon>
        <taxon>Micrococcaceae</taxon>
        <taxon>Nesterenkonia</taxon>
    </lineage>
</organism>
<keyword evidence="1" id="KW-1133">Transmembrane helix</keyword>
<feature type="transmembrane region" description="Helical" evidence="1">
    <location>
        <begin position="6"/>
        <end position="26"/>
    </location>
</feature>